<protein>
    <recommendedName>
        <fullName evidence="1">HTH arsR-type domain-containing protein</fullName>
    </recommendedName>
</protein>
<sequence length="168" mass="18490">MAFDDLESRLAALERRVHALEHHHPADPTTNTTEAPNTTGTFWLLDGIEKHHQQDSVIYGGIDGTIRWQMGATIDSLEAADWSQNAETIAALGHPVRLQVLHMISQGITTVRELADNSTLGTTGQIYHHIKQLRAAGWLTAGDNHNWVIPAARRIPLLVILSATKDPS</sequence>
<dbReference type="GO" id="GO:0003700">
    <property type="term" value="F:DNA-binding transcription factor activity"/>
    <property type="evidence" value="ECO:0007669"/>
    <property type="project" value="InterPro"/>
</dbReference>
<dbReference type="OrthoDB" id="3730926at2"/>
<dbReference type="InterPro" id="IPR036390">
    <property type="entry name" value="WH_DNA-bd_sf"/>
</dbReference>
<accession>A0A1L7CGD1</accession>
<organism evidence="2 3">
    <name type="scientific">Corynebacterium aquilae DSM 44791</name>
    <dbReference type="NCBI Taxonomy" id="1431546"/>
    <lineage>
        <taxon>Bacteria</taxon>
        <taxon>Bacillati</taxon>
        <taxon>Actinomycetota</taxon>
        <taxon>Actinomycetes</taxon>
        <taxon>Mycobacteriales</taxon>
        <taxon>Corynebacteriaceae</taxon>
        <taxon>Corynebacterium</taxon>
    </lineage>
</organism>
<gene>
    <name evidence="2" type="ORF">CAQU_06860</name>
</gene>
<reference evidence="2 3" key="1">
    <citation type="submission" date="2014-08" db="EMBL/GenBank/DDBJ databases">
        <title>Complete genome sequence of Corynebacterium aquilae S-613T(T) (=DSM 44791(T)), isolated from the choana of a healthy golden eagle.</title>
        <authorList>
            <person name="Ruckert C."/>
            <person name="Albersmeier A."/>
            <person name="Winkler A."/>
            <person name="Kalinowski J."/>
        </authorList>
    </citation>
    <scope>NUCLEOTIDE SEQUENCE [LARGE SCALE GENOMIC DNA]</scope>
    <source>
        <strain evidence="2 3">S-613</strain>
    </source>
</reference>
<evidence type="ECO:0000259" key="1">
    <source>
        <dbReference type="SMART" id="SM00418"/>
    </source>
</evidence>
<dbReference type="InterPro" id="IPR001845">
    <property type="entry name" value="HTH_ArsR_DNA-bd_dom"/>
</dbReference>
<dbReference type="SUPFAM" id="SSF46785">
    <property type="entry name" value="Winged helix' DNA-binding domain"/>
    <property type="match status" value="1"/>
</dbReference>
<dbReference type="AlphaFoldDB" id="A0A1L7CGD1"/>
<evidence type="ECO:0000313" key="2">
    <source>
        <dbReference type="EMBL" id="APT84833.1"/>
    </source>
</evidence>
<dbReference type="KEGG" id="caqu:CAQU_06860"/>
<dbReference type="Gene3D" id="1.10.10.10">
    <property type="entry name" value="Winged helix-like DNA-binding domain superfamily/Winged helix DNA-binding domain"/>
    <property type="match status" value="1"/>
</dbReference>
<dbReference type="STRING" id="1431546.CAQU_06860"/>
<dbReference type="EMBL" id="CP009245">
    <property type="protein sequence ID" value="APT84833.1"/>
    <property type="molecule type" value="Genomic_DNA"/>
</dbReference>
<dbReference type="InterPro" id="IPR036388">
    <property type="entry name" value="WH-like_DNA-bd_sf"/>
</dbReference>
<proteinExistence type="predicted"/>
<dbReference type="SMART" id="SM00418">
    <property type="entry name" value="HTH_ARSR"/>
    <property type="match status" value="1"/>
</dbReference>
<dbReference type="CDD" id="cd00090">
    <property type="entry name" value="HTH_ARSR"/>
    <property type="match status" value="1"/>
</dbReference>
<name>A0A1L7CGD1_9CORY</name>
<feature type="domain" description="HTH arsR-type" evidence="1">
    <location>
        <begin position="87"/>
        <end position="162"/>
    </location>
</feature>
<dbReference type="InterPro" id="IPR011991">
    <property type="entry name" value="ArsR-like_HTH"/>
</dbReference>
<keyword evidence="3" id="KW-1185">Reference proteome</keyword>
<evidence type="ECO:0000313" key="3">
    <source>
        <dbReference type="Proteomes" id="UP000185478"/>
    </source>
</evidence>
<dbReference type="Proteomes" id="UP000185478">
    <property type="component" value="Chromosome"/>
</dbReference>